<evidence type="ECO:0000313" key="1">
    <source>
        <dbReference type="EMBL" id="GFR61033.1"/>
    </source>
</evidence>
<organism evidence="1 2">
    <name type="scientific">Elysia marginata</name>
    <dbReference type="NCBI Taxonomy" id="1093978"/>
    <lineage>
        <taxon>Eukaryota</taxon>
        <taxon>Metazoa</taxon>
        <taxon>Spiralia</taxon>
        <taxon>Lophotrochozoa</taxon>
        <taxon>Mollusca</taxon>
        <taxon>Gastropoda</taxon>
        <taxon>Heterobranchia</taxon>
        <taxon>Euthyneura</taxon>
        <taxon>Panpulmonata</taxon>
        <taxon>Sacoglossa</taxon>
        <taxon>Placobranchoidea</taxon>
        <taxon>Plakobranchidae</taxon>
        <taxon>Elysia</taxon>
    </lineage>
</organism>
<gene>
    <name evidence="1" type="ORF">ElyMa_003547700</name>
</gene>
<dbReference type="SUPFAM" id="SSF50978">
    <property type="entry name" value="WD40 repeat-like"/>
    <property type="match status" value="1"/>
</dbReference>
<dbReference type="InterPro" id="IPR015943">
    <property type="entry name" value="WD40/YVTN_repeat-like_dom_sf"/>
</dbReference>
<proteinExistence type="predicted"/>
<dbReference type="GO" id="GO:0019005">
    <property type="term" value="C:SCF ubiquitin ligase complex"/>
    <property type="evidence" value="ECO:0007669"/>
    <property type="project" value="TreeGrafter"/>
</dbReference>
<accession>A0AAV4EJ66</accession>
<dbReference type="Proteomes" id="UP000762676">
    <property type="component" value="Unassembled WGS sequence"/>
</dbReference>
<dbReference type="Pfam" id="PF00400">
    <property type="entry name" value="WD40"/>
    <property type="match status" value="1"/>
</dbReference>
<evidence type="ECO:0000313" key="2">
    <source>
        <dbReference type="Proteomes" id="UP000762676"/>
    </source>
</evidence>
<dbReference type="InterPro" id="IPR052301">
    <property type="entry name" value="SCF_F-box/WD-repeat"/>
</dbReference>
<keyword evidence="2" id="KW-1185">Reference proteome</keyword>
<reference evidence="1 2" key="1">
    <citation type="journal article" date="2021" name="Elife">
        <title>Chloroplast acquisition without the gene transfer in kleptoplastic sea slugs, Plakobranchus ocellatus.</title>
        <authorList>
            <person name="Maeda T."/>
            <person name="Takahashi S."/>
            <person name="Yoshida T."/>
            <person name="Shimamura S."/>
            <person name="Takaki Y."/>
            <person name="Nagai Y."/>
            <person name="Toyoda A."/>
            <person name="Suzuki Y."/>
            <person name="Arimoto A."/>
            <person name="Ishii H."/>
            <person name="Satoh N."/>
            <person name="Nishiyama T."/>
            <person name="Hasebe M."/>
            <person name="Maruyama T."/>
            <person name="Minagawa J."/>
            <person name="Obokata J."/>
            <person name="Shigenobu S."/>
        </authorList>
    </citation>
    <scope>NUCLEOTIDE SEQUENCE [LARGE SCALE GENOMIC DNA]</scope>
</reference>
<dbReference type="InterPro" id="IPR036322">
    <property type="entry name" value="WD40_repeat_dom_sf"/>
</dbReference>
<dbReference type="FunFam" id="2.130.10.10:FF:002194">
    <property type="entry name" value="Uncharacterized protein"/>
    <property type="match status" value="1"/>
</dbReference>
<dbReference type="PANTHER" id="PTHR14381:SF1">
    <property type="entry name" value="F-BOX_WD REPEAT-CONTAINING PROTEIN 4"/>
    <property type="match status" value="1"/>
</dbReference>
<dbReference type="EMBL" id="BMAT01007256">
    <property type="protein sequence ID" value="GFR61033.1"/>
    <property type="molecule type" value="Genomic_DNA"/>
</dbReference>
<protein>
    <submittedName>
        <fullName evidence="1">F-box/WD repeat-containing protein 4-like</fullName>
    </submittedName>
</protein>
<sequence length="340" mass="39392">MARIYWKEKKKNKEVLEEIGLKHTELLKTVKTRQLAYYGQIQHLQSLQKSIMEGKIDRKRQRCRKRKSWLGNIEETTTRRINKCCEVALDREEWRRTIASNLWQETKQRDGSICMWKTSDAENHLICINQVHRSETHCVDFTDSLIISGSRDTTCKVLNSERISDATENAVLKTFEAGERVWSLKISPSKDMFAAGLAGCLDDPPIVLWDLESGNCLAHLSVNHRRGAGVLDVRFESPNEMLTCGYDTFIRLWDMRTYSCVRQWEEPFDSALYCIDTDGENTMVVGTARNAMVRLWDKRQSDPIQMMYCKNSRSPVYSLAMDYGHLYMALDTGLTIMDFT</sequence>
<name>A0AAV4EJ66_9GAST</name>
<dbReference type="GO" id="GO:0031146">
    <property type="term" value="P:SCF-dependent proteasomal ubiquitin-dependent protein catabolic process"/>
    <property type="evidence" value="ECO:0007669"/>
    <property type="project" value="TreeGrafter"/>
</dbReference>
<dbReference type="Gene3D" id="2.130.10.10">
    <property type="entry name" value="YVTN repeat-like/Quinoprotein amine dehydrogenase"/>
    <property type="match status" value="1"/>
</dbReference>
<comment type="caution">
    <text evidence="1">The sequence shown here is derived from an EMBL/GenBank/DDBJ whole genome shotgun (WGS) entry which is preliminary data.</text>
</comment>
<dbReference type="AlphaFoldDB" id="A0AAV4EJ66"/>
<dbReference type="PANTHER" id="PTHR14381">
    <property type="entry name" value="DACTYLIN"/>
    <property type="match status" value="1"/>
</dbReference>
<dbReference type="InterPro" id="IPR001680">
    <property type="entry name" value="WD40_rpt"/>
</dbReference>
<dbReference type="SMART" id="SM00320">
    <property type="entry name" value="WD40"/>
    <property type="match status" value="4"/>
</dbReference>